<proteinExistence type="predicted"/>
<evidence type="ECO:0000256" key="1">
    <source>
        <dbReference type="SAM" id="SignalP"/>
    </source>
</evidence>
<evidence type="ECO:0000313" key="3">
    <source>
        <dbReference type="EMBL" id="KAK7095213.1"/>
    </source>
</evidence>
<dbReference type="Proteomes" id="UP001374579">
    <property type="component" value="Unassembled WGS sequence"/>
</dbReference>
<feature type="signal peptide" evidence="1">
    <location>
        <begin position="1"/>
        <end position="24"/>
    </location>
</feature>
<dbReference type="SUPFAM" id="SSF56496">
    <property type="entry name" value="Fibrinogen C-terminal domain-like"/>
    <property type="match status" value="1"/>
</dbReference>
<dbReference type="AlphaFoldDB" id="A0AAN9AXL5"/>
<dbReference type="InterPro" id="IPR014716">
    <property type="entry name" value="Fibrinogen_a/b/g_C_1"/>
</dbReference>
<evidence type="ECO:0000313" key="4">
    <source>
        <dbReference type="Proteomes" id="UP001374579"/>
    </source>
</evidence>
<keyword evidence="1" id="KW-0732">Signal</keyword>
<dbReference type="InterPro" id="IPR050373">
    <property type="entry name" value="Fibrinogen_C-term_domain"/>
</dbReference>
<protein>
    <recommendedName>
        <fullName evidence="2">Fibrinogen C-terminal domain-containing protein</fullName>
    </recommendedName>
</protein>
<name>A0AAN9AXL5_9CAEN</name>
<dbReference type="EMBL" id="JBAMIC010000018">
    <property type="protein sequence ID" value="KAK7095213.1"/>
    <property type="molecule type" value="Genomic_DNA"/>
</dbReference>
<feature type="chain" id="PRO_5042979488" description="Fibrinogen C-terminal domain-containing protein" evidence="1">
    <location>
        <begin position="25"/>
        <end position="366"/>
    </location>
</feature>
<evidence type="ECO:0000259" key="2">
    <source>
        <dbReference type="Pfam" id="PF00147"/>
    </source>
</evidence>
<reference evidence="3 4" key="1">
    <citation type="submission" date="2024-02" db="EMBL/GenBank/DDBJ databases">
        <title>Chromosome-scale genome assembly of the rough periwinkle Littorina saxatilis.</title>
        <authorList>
            <person name="De Jode A."/>
            <person name="Faria R."/>
            <person name="Formenti G."/>
            <person name="Sims Y."/>
            <person name="Smith T.P."/>
            <person name="Tracey A."/>
            <person name="Wood J.M.D."/>
            <person name="Zagrodzka Z.B."/>
            <person name="Johannesson K."/>
            <person name="Butlin R.K."/>
            <person name="Leder E.H."/>
        </authorList>
    </citation>
    <scope>NUCLEOTIDE SEQUENCE [LARGE SCALE GENOMIC DNA]</scope>
    <source>
        <strain evidence="3">Snail1</strain>
        <tissue evidence="3">Muscle</tissue>
    </source>
</reference>
<dbReference type="PANTHER" id="PTHR19143">
    <property type="entry name" value="FIBRINOGEN/TENASCIN/ANGIOPOEITIN"/>
    <property type="match status" value="1"/>
</dbReference>
<comment type="caution">
    <text evidence="3">The sequence shown here is derived from an EMBL/GenBank/DDBJ whole genome shotgun (WGS) entry which is preliminary data.</text>
</comment>
<dbReference type="Gene3D" id="3.90.215.10">
    <property type="entry name" value="Gamma Fibrinogen, chain A, domain 1"/>
    <property type="match status" value="1"/>
</dbReference>
<dbReference type="Pfam" id="PF00147">
    <property type="entry name" value="Fibrinogen_C"/>
    <property type="match status" value="1"/>
</dbReference>
<dbReference type="GO" id="GO:0005615">
    <property type="term" value="C:extracellular space"/>
    <property type="evidence" value="ECO:0007669"/>
    <property type="project" value="TreeGrafter"/>
</dbReference>
<gene>
    <name evidence="3" type="ORF">V1264_006653</name>
</gene>
<accession>A0AAN9AXL5</accession>
<keyword evidence="4" id="KW-1185">Reference proteome</keyword>
<sequence length="366" mass="40885">MEVFVLLCLACAVSLHVTFVSSQAQNNLHYWRCNKGSGIFQCNSKMTMTSSRLGCFEACSADDTCRSVNVCPSSQTTGQWDCELLDSYSPWFCRRLDTATNPQCFHSEKSSHCQNGGRLRNDGTCKCEPCFMGDDCTQHARDCMEAKEVLAKDGGYDSGAVCLIQPKSALKSFRVSCNFETGTTSLIWRTHNSLGSSPVDWKSYTWNNYKQGMESFDTNNFFVGLENMRLFLAQAEYRVTLWNVYHAPKPQIQKSPSFKTIRLGDETGKFALQYDWYSGGAESSCSTAPNTYESFKGRGVPHPFCTEDNDCGTCAKDKGPGWYYVEGNGVCVGTSPFAPIPQWPQDEGLLTLETTAYPMERIGDFY</sequence>
<dbReference type="InterPro" id="IPR036056">
    <property type="entry name" value="Fibrinogen-like_C"/>
</dbReference>
<dbReference type="InterPro" id="IPR002181">
    <property type="entry name" value="Fibrinogen_a/b/g_C_dom"/>
</dbReference>
<feature type="domain" description="Fibrinogen C-terminal" evidence="2">
    <location>
        <begin position="141"/>
        <end position="325"/>
    </location>
</feature>
<organism evidence="3 4">
    <name type="scientific">Littorina saxatilis</name>
    <dbReference type="NCBI Taxonomy" id="31220"/>
    <lineage>
        <taxon>Eukaryota</taxon>
        <taxon>Metazoa</taxon>
        <taxon>Spiralia</taxon>
        <taxon>Lophotrochozoa</taxon>
        <taxon>Mollusca</taxon>
        <taxon>Gastropoda</taxon>
        <taxon>Caenogastropoda</taxon>
        <taxon>Littorinimorpha</taxon>
        <taxon>Littorinoidea</taxon>
        <taxon>Littorinidae</taxon>
        <taxon>Littorina</taxon>
    </lineage>
</organism>